<reference evidence="1" key="1">
    <citation type="journal article" date="2020" name="Stud. Mycol.">
        <title>101 Dothideomycetes genomes: a test case for predicting lifestyles and emergence of pathogens.</title>
        <authorList>
            <person name="Haridas S."/>
            <person name="Albert R."/>
            <person name="Binder M."/>
            <person name="Bloem J."/>
            <person name="Labutti K."/>
            <person name="Salamov A."/>
            <person name="Andreopoulos B."/>
            <person name="Baker S."/>
            <person name="Barry K."/>
            <person name="Bills G."/>
            <person name="Bluhm B."/>
            <person name="Cannon C."/>
            <person name="Castanera R."/>
            <person name="Culley D."/>
            <person name="Daum C."/>
            <person name="Ezra D."/>
            <person name="Gonzalez J."/>
            <person name="Henrissat B."/>
            <person name="Kuo A."/>
            <person name="Liang C."/>
            <person name="Lipzen A."/>
            <person name="Lutzoni F."/>
            <person name="Magnuson J."/>
            <person name="Mondo S."/>
            <person name="Nolan M."/>
            <person name="Ohm R."/>
            <person name="Pangilinan J."/>
            <person name="Park H.-J."/>
            <person name="Ramirez L."/>
            <person name="Alfaro M."/>
            <person name="Sun H."/>
            <person name="Tritt A."/>
            <person name="Yoshinaga Y."/>
            <person name="Zwiers L.-H."/>
            <person name="Turgeon B."/>
            <person name="Goodwin S."/>
            <person name="Spatafora J."/>
            <person name="Crous P."/>
            <person name="Grigoriev I."/>
        </authorList>
    </citation>
    <scope>NUCLEOTIDE SEQUENCE</scope>
    <source>
        <strain evidence="1">CBS 207.26</strain>
    </source>
</reference>
<sequence length="125" mass="13506">MTPVTRSLIQTLQADSDPHPSTCLVPKPPLAARCPVVILAKEHRVDSIAPKNAYSGLVKGGPLDTSRCARSRGSCYRIDLPNFLDLIRQQLSKDLDTECKPVGIPGACGVLLWADLLTTNLRLSS</sequence>
<name>A0A6A6DGX3_9PEZI</name>
<dbReference type="AlphaFoldDB" id="A0A6A6DGX3"/>
<accession>A0A6A6DGX3</accession>
<evidence type="ECO:0000313" key="2">
    <source>
        <dbReference type="Proteomes" id="UP000800200"/>
    </source>
</evidence>
<proteinExistence type="predicted"/>
<protein>
    <submittedName>
        <fullName evidence="1">Uncharacterized protein</fullName>
    </submittedName>
</protein>
<dbReference type="Proteomes" id="UP000800200">
    <property type="component" value="Unassembled WGS sequence"/>
</dbReference>
<keyword evidence="2" id="KW-1185">Reference proteome</keyword>
<organism evidence="1 2">
    <name type="scientific">Zopfia rhizophila CBS 207.26</name>
    <dbReference type="NCBI Taxonomy" id="1314779"/>
    <lineage>
        <taxon>Eukaryota</taxon>
        <taxon>Fungi</taxon>
        <taxon>Dikarya</taxon>
        <taxon>Ascomycota</taxon>
        <taxon>Pezizomycotina</taxon>
        <taxon>Dothideomycetes</taxon>
        <taxon>Dothideomycetes incertae sedis</taxon>
        <taxon>Zopfiaceae</taxon>
        <taxon>Zopfia</taxon>
    </lineage>
</organism>
<dbReference type="EMBL" id="ML994675">
    <property type="protein sequence ID" value="KAF2178405.1"/>
    <property type="molecule type" value="Genomic_DNA"/>
</dbReference>
<gene>
    <name evidence="1" type="ORF">K469DRAFT_695463</name>
</gene>
<dbReference type="OrthoDB" id="2156052at2759"/>
<evidence type="ECO:0000313" key="1">
    <source>
        <dbReference type="EMBL" id="KAF2178405.1"/>
    </source>
</evidence>